<evidence type="ECO:0000256" key="5">
    <source>
        <dbReference type="ARBA" id="ARBA00022729"/>
    </source>
</evidence>
<dbReference type="InterPro" id="IPR005017">
    <property type="entry name" value="OMPP1/FadL/TodX"/>
</dbReference>
<sequence length="446" mass="49468">MREIMKILKKLLLLSCIGHVSYSASVDYLMNQSPAYLGNPAQNAIISVDGSNYNPAGIVHLEDGRYLQIGNQFGFIHEGMKSEGKDYDSDTFEPVIPNINFVNKNGSTATYFSIGVIGGGATLEYDDGVPGSGKIPGILNQQGAKLIPKLGFNPFENVYMKDSSFEGSNKYFGATLGRAWALNEKWALSAAGRVVYATRELKGYAKYDGVTEPVEGMIVQKKDFTIDSEREAWGVGGIFGVNYMPNDRWNFAARYETKVKLKFEADATDDPAKILNKEIGFLDFYPQYADGDKRYRDLPAMLALGASHKLTDRLVIMAGGNYYFVKDADLDGQNGYDNGYELNVGMEYLINEKWSWTLGYNYADTGANEETYSDVEYALDSHIIGTGIKYRPNPNQEWLLSVAQISYDTATASGEEKDFNGTEASFPSVKYEKSFLAFGISCTMKF</sequence>
<accession>A0A9W6GJD6</accession>
<keyword evidence="3" id="KW-1134">Transmembrane beta strand</keyword>
<dbReference type="Gene3D" id="2.40.160.60">
    <property type="entry name" value="Outer membrane protein transport protein (OMPP1/FadL/TodX)"/>
    <property type="match status" value="1"/>
</dbReference>
<evidence type="ECO:0000313" key="8">
    <source>
        <dbReference type="EMBL" id="GLI54831.1"/>
    </source>
</evidence>
<comment type="similarity">
    <text evidence="2">Belongs to the OmpP1/FadL family.</text>
</comment>
<dbReference type="GO" id="GO:0009279">
    <property type="term" value="C:cell outer membrane"/>
    <property type="evidence" value="ECO:0007669"/>
    <property type="project" value="UniProtKB-SubCell"/>
</dbReference>
<dbReference type="EMBL" id="BSDY01000001">
    <property type="protein sequence ID" value="GLI54831.1"/>
    <property type="molecule type" value="Genomic_DNA"/>
</dbReference>
<evidence type="ECO:0000256" key="2">
    <source>
        <dbReference type="ARBA" id="ARBA00008163"/>
    </source>
</evidence>
<dbReference type="Pfam" id="PF03349">
    <property type="entry name" value="Toluene_X"/>
    <property type="match status" value="1"/>
</dbReference>
<evidence type="ECO:0000313" key="9">
    <source>
        <dbReference type="Proteomes" id="UP001144471"/>
    </source>
</evidence>
<dbReference type="PANTHER" id="PTHR35093:SF8">
    <property type="entry name" value="OUTER MEMBRANE PROTEIN NMB0088-RELATED"/>
    <property type="match status" value="1"/>
</dbReference>
<reference evidence="8" key="1">
    <citation type="submission" date="2022-12" db="EMBL/GenBank/DDBJ databases">
        <title>Reference genome sequencing for broad-spectrum identification of bacterial and archaeal isolates by mass spectrometry.</title>
        <authorList>
            <person name="Sekiguchi Y."/>
            <person name="Tourlousse D.M."/>
        </authorList>
    </citation>
    <scope>NUCLEOTIDE SEQUENCE</scope>
    <source>
        <strain evidence="8">10succ1</strain>
    </source>
</reference>
<keyword evidence="5" id="KW-0732">Signal</keyword>
<protein>
    <submittedName>
        <fullName evidence="8">Outer membrane protein P1</fullName>
    </submittedName>
</protein>
<organism evidence="8 9">
    <name type="scientific">Propionigenium maris DSM 9537</name>
    <dbReference type="NCBI Taxonomy" id="1123000"/>
    <lineage>
        <taxon>Bacteria</taxon>
        <taxon>Fusobacteriati</taxon>
        <taxon>Fusobacteriota</taxon>
        <taxon>Fusobacteriia</taxon>
        <taxon>Fusobacteriales</taxon>
        <taxon>Fusobacteriaceae</taxon>
        <taxon>Propionigenium</taxon>
    </lineage>
</organism>
<dbReference type="SUPFAM" id="SSF56935">
    <property type="entry name" value="Porins"/>
    <property type="match status" value="1"/>
</dbReference>
<keyword evidence="9" id="KW-1185">Reference proteome</keyword>
<keyword evidence="6" id="KW-0472">Membrane</keyword>
<evidence type="ECO:0000256" key="3">
    <source>
        <dbReference type="ARBA" id="ARBA00022452"/>
    </source>
</evidence>
<evidence type="ECO:0000256" key="7">
    <source>
        <dbReference type="ARBA" id="ARBA00023237"/>
    </source>
</evidence>
<keyword evidence="4" id="KW-0812">Transmembrane</keyword>
<gene>
    <name evidence="8" type="ORF">PM10SUCC1_03460</name>
</gene>
<evidence type="ECO:0000256" key="1">
    <source>
        <dbReference type="ARBA" id="ARBA00004571"/>
    </source>
</evidence>
<name>A0A9W6GJD6_9FUSO</name>
<comment type="subcellular location">
    <subcellularLocation>
        <location evidence="1">Cell outer membrane</location>
        <topology evidence="1">Multi-pass membrane protein</topology>
    </subcellularLocation>
</comment>
<proteinExistence type="inferred from homology"/>
<dbReference type="PANTHER" id="PTHR35093">
    <property type="entry name" value="OUTER MEMBRANE PROTEIN NMB0088-RELATED"/>
    <property type="match status" value="1"/>
</dbReference>
<dbReference type="Proteomes" id="UP001144471">
    <property type="component" value="Unassembled WGS sequence"/>
</dbReference>
<dbReference type="AlphaFoldDB" id="A0A9W6GJD6"/>
<comment type="caution">
    <text evidence="8">The sequence shown here is derived from an EMBL/GenBank/DDBJ whole genome shotgun (WGS) entry which is preliminary data.</text>
</comment>
<evidence type="ECO:0000256" key="4">
    <source>
        <dbReference type="ARBA" id="ARBA00022692"/>
    </source>
</evidence>
<dbReference type="GO" id="GO:0015483">
    <property type="term" value="F:long-chain fatty acid transporting porin activity"/>
    <property type="evidence" value="ECO:0007669"/>
    <property type="project" value="TreeGrafter"/>
</dbReference>
<evidence type="ECO:0000256" key="6">
    <source>
        <dbReference type="ARBA" id="ARBA00023136"/>
    </source>
</evidence>
<keyword evidence="7" id="KW-0998">Cell outer membrane</keyword>